<dbReference type="InterPro" id="IPR029000">
    <property type="entry name" value="Cyclophilin-like_dom_sf"/>
</dbReference>
<dbReference type="PANTHER" id="PTHR45625">
    <property type="entry name" value="PEPTIDYL-PROLYL CIS-TRANS ISOMERASE-RELATED"/>
    <property type="match status" value="1"/>
</dbReference>
<dbReference type="STRING" id="200378.SAMN05216553_108153"/>
<organism evidence="6 7">
    <name type="scientific">Lentzea fradiae</name>
    <dbReference type="NCBI Taxonomy" id="200378"/>
    <lineage>
        <taxon>Bacteria</taxon>
        <taxon>Bacillati</taxon>
        <taxon>Actinomycetota</taxon>
        <taxon>Actinomycetes</taxon>
        <taxon>Pseudonocardiales</taxon>
        <taxon>Pseudonocardiaceae</taxon>
        <taxon>Lentzea</taxon>
    </lineage>
</organism>
<proteinExistence type="inferred from homology"/>
<dbReference type="CDD" id="cd00317">
    <property type="entry name" value="cyclophilin"/>
    <property type="match status" value="1"/>
</dbReference>
<keyword evidence="2 6" id="KW-0413">Isomerase</keyword>
<comment type="similarity">
    <text evidence="2">Belongs to the cyclophilin-type PPIase family.</text>
</comment>
<name>A0A1G7UD29_9PSEU</name>
<dbReference type="InterPro" id="IPR044666">
    <property type="entry name" value="Cyclophilin_A-like"/>
</dbReference>
<dbReference type="Proteomes" id="UP000199623">
    <property type="component" value="Unassembled WGS sequence"/>
</dbReference>
<dbReference type="OrthoDB" id="5507614at2"/>
<keyword evidence="4" id="KW-0812">Transmembrane</keyword>
<accession>A0A1G7UD29</accession>
<dbReference type="EMBL" id="FNCC01000008">
    <property type="protein sequence ID" value="SDG45505.1"/>
    <property type="molecule type" value="Genomic_DNA"/>
</dbReference>
<keyword evidence="7" id="KW-1185">Reference proteome</keyword>
<dbReference type="PRINTS" id="PR00153">
    <property type="entry name" value="CSAPPISMRASE"/>
</dbReference>
<protein>
    <recommendedName>
        <fullName evidence="2">Peptidyl-prolyl cis-trans isomerase</fullName>
        <shortName evidence="2">PPIase</shortName>
        <ecNumber evidence="2">5.2.1.8</ecNumber>
    </recommendedName>
</protein>
<sequence>MPTNEQRRAAAKRKLERQMAYRQQRAKKRRIIAVVSTVVVVALVGGGVWFLATNDFGNGDAAASETPSQEESVDKAENIPTALHQIPARPQPLGEKVNCEYTKGQEPAAKENTPPANGEQPATGTVGVTLGTSIGDLKFTLDRALAPCTVNNFVSLANQKYFDNTTCHRLVVTGIQVLQCGDPSGNGTGGPGYTFKDETYPEITYGRGVLAMANAGPDTNGSQFFIVYGDGSNLQPNYSVFGTVDEESLKKIDEVAKTGTISQAPGQGDGKPKTPVDIKSALVAA</sequence>
<dbReference type="Pfam" id="PF00160">
    <property type="entry name" value="Pro_isomerase"/>
    <property type="match status" value="1"/>
</dbReference>
<dbReference type="SUPFAM" id="SSF50891">
    <property type="entry name" value="Cyclophilin-like"/>
    <property type="match status" value="1"/>
</dbReference>
<dbReference type="Gene3D" id="2.40.100.10">
    <property type="entry name" value="Cyclophilin-like"/>
    <property type="match status" value="1"/>
</dbReference>
<dbReference type="InterPro" id="IPR002130">
    <property type="entry name" value="Cyclophilin-type_PPIase_dom"/>
</dbReference>
<dbReference type="AlphaFoldDB" id="A0A1G7UD29"/>
<evidence type="ECO:0000313" key="7">
    <source>
        <dbReference type="Proteomes" id="UP000199623"/>
    </source>
</evidence>
<dbReference type="PANTHER" id="PTHR45625:SF3">
    <property type="entry name" value="PEPTIDYL-PROLYL CIS-TRANS ISOMERASE B-RELATED"/>
    <property type="match status" value="1"/>
</dbReference>
<dbReference type="PROSITE" id="PS50072">
    <property type="entry name" value="CSA_PPIASE_2"/>
    <property type="match status" value="1"/>
</dbReference>
<evidence type="ECO:0000256" key="3">
    <source>
        <dbReference type="SAM" id="MobiDB-lite"/>
    </source>
</evidence>
<dbReference type="GO" id="GO:0003755">
    <property type="term" value="F:peptidyl-prolyl cis-trans isomerase activity"/>
    <property type="evidence" value="ECO:0007669"/>
    <property type="project" value="UniProtKB-UniRule"/>
</dbReference>
<gene>
    <name evidence="6" type="ORF">SAMN05216553_108153</name>
</gene>
<evidence type="ECO:0000259" key="5">
    <source>
        <dbReference type="PROSITE" id="PS50072"/>
    </source>
</evidence>
<dbReference type="RefSeq" id="WP_090051360.1">
    <property type="nucleotide sequence ID" value="NZ_FNCC01000008.1"/>
</dbReference>
<evidence type="ECO:0000313" key="6">
    <source>
        <dbReference type="EMBL" id="SDG45505.1"/>
    </source>
</evidence>
<evidence type="ECO:0000256" key="2">
    <source>
        <dbReference type="RuleBase" id="RU363019"/>
    </source>
</evidence>
<feature type="transmembrane region" description="Helical" evidence="4">
    <location>
        <begin position="31"/>
        <end position="52"/>
    </location>
</feature>
<evidence type="ECO:0000256" key="1">
    <source>
        <dbReference type="ARBA" id="ARBA00002388"/>
    </source>
</evidence>
<comment type="function">
    <text evidence="1 2">PPIases accelerate the folding of proteins. It catalyzes the cis-trans isomerization of proline imidic peptide bonds in oligopeptides.</text>
</comment>
<keyword evidence="2" id="KW-0697">Rotamase</keyword>
<reference evidence="7" key="1">
    <citation type="submission" date="2016-10" db="EMBL/GenBank/DDBJ databases">
        <authorList>
            <person name="Varghese N."/>
            <person name="Submissions S."/>
        </authorList>
    </citation>
    <scope>NUCLEOTIDE SEQUENCE [LARGE SCALE GENOMIC DNA]</scope>
    <source>
        <strain evidence="7">CGMCC 4.3506</strain>
    </source>
</reference>
<comment type="catalytic activity">
    <reaction evidence="2">
        <text>[protein]-peptidylproline (omega=180) = [protein]-peptidylproline (omega=0)</text>
        <dbReference type="Rhea" id="RHEA:16237"/>
        <dbReference type="Rhea" id="RHEA-COMP:10747"/>
        <dbReference type="Rhea" id="RHEA-COMP:10748"/>
        <dbReference type="ChEBI" id="CHEBI:83833"/>
        <dbReference type="ChEBI" id="CHEBI:83834"/>
        <dbReference type="EC" id="5.2.1.8"/>
    </reaction>
</comment>
<dbReference type="EC" id="5.2.1.8" evidence="2"/>
<feature type="domain" description="PPIase cyclophilin-type" evidence="5">
    <location>
        <begin position="131"/>
        <end position="283"/>
    </location>
</feature>
<keyword evidence="4" id="KW-0472">Membrane</keyword>
<keyword evidence="4" id="KW-1133">Transmembrane helix</keyword>
<feature type="region of interest" description="Disordered" evidence="3">
    <location>
        <begin position="260"/>
        <end position="279"/>
    </location>
</feature>
<evidence type="ECO:0000256" key="4">
    <source>
        <dbReference type="SAM" id="Phobius"/>
    </source>
</evidence>